<dbReference type="Pfam" id="PF12706">
    <property type="entry name" value="Lactamase_B_2"/>
    <property type="match status" value="1"/>
</dbReference>
<sequence length="279" mass="30294">MLLGTAGGPSIKKARAQPSNALIVNGEVYVIDTGNGVARQMALAGIDAKKLRAVFITHNHSDHMADYGTLLLRAASSGLKNTVHTFGPPPLSMMNKAYMAFADWDVQLRVRDEAKPELADRVKVREIFQDGVIYQDENVKVTAFEVPHGAASPSYGYRFDTPHKSILFSGDTTKSDNLIKHAQGVDILVHEIVSVHGAEAIGERIDPGNKELVRHIVEAHTKPDEVGEVATAANVGKLVLTHFVPTGLPKFDNPQAWIDSVRQTYAGEIVVGEDLMAIE</sequence>
<evidence type="ECO:0000313" key="4">
    <source>
        <dbReference type="Proteomes" id="UP000013047"/>
    </source>
</evidence>
<keyword evidence="1" id="KW-0378">Hydrolase</keyword>
<keyword evidence="4" id="KW-1185">Reference proteome</keyword>
<name>N6ZR77_9RHOO</name>
<dbReference type="SUPFAM" id="SSF56281">
    <property type="entry name" value="Metallo-hydrolase/oxidoreductase"/>
    <property type="match status" value="1"/>
</dbReference>
<dbReference type="Proteomes" id="UP000013047">
    <property type="component" value="Unassembled WGS sequence"/>
</dbReference>
<organism evidence="3 4">
    <name type="scientific">Thauera phenylacetica B4P</name>
    <dbReference type="NCBI Taxonomy" id="1234382"/>
    <lineage>
        <taxon>Bacteria</taxon>
        <taxon>Pseudomonadati</taxon>
        <taxon>Pseudomonadota</taxon>
        <taxon>Betaproteobacteria</taxon>
        <taxon>Rhodocyclales</taxon>
        <taxon>Zoogloeaceae</taxon>
        <taxon>Thauera</taxon>
    </lineage>
</organism>
<dbReference type="GO" id="GO:0042781">
    <property type="term" value="F:3'-tRNA processing endoribonuclease activity"/>
    <property type="evidence" value="ECO:0007669"/>
    <property type="project" value="TreeGrafter"/>
</dbReference>
<dbReference type="Gene3D" id="3.60.15.10">
    <property type="entry name" value="Ribonuclease Z/Hydroxyacylglutathione hydrolase-like"/>
    <property type="match status" value="1"/>
</dbReference>
<protein>
    <submittedName>
        <fullName evidence="3">Beta-lactamase domain-containing protein</fullName>
    </submittedName>
</protein>
<evidence type="ECO:0000256" key="1">
    <source>
        <dbReference type="ARBA" id="ARBA00022801"/>
    </source>
</evidence>
<dbReference type="AlphaFoldDB" id="N6ZR77"/>
<dbReference type="InterPro" id="IPR001279">
    <property type="entry name" value="Metallo-B-lactamas"/>
</dbReference>
<reference evidence="3 4" key="1">
    <citation type="submission" date="2012-09" db="EMBL/GenBank/DDBJ databases">
        <title>Draft Genome Sequences of 6 Strains from Genus Thauera.</title>
        <authorList>
            <person name="Liu B."/>
            <person name="Shapleigh J.P."/>
            <person name="Frostegard A.H."/>
        </authorList>
    </citation>
    <scope>NUCLEOTIDE SEQUENCE [LARGE SCALE GENOMIC DNA]</scope>
    <source>
        <strain evidence="3 4">B4P</strain>
    </source>
</reference>
<dbReference type="InterPro" id="IPR044094">
    <property type="entry name" value="AtsA-like_MBL-fold"/>
</dbReference>
<proteinExistence type="predicted"/>
<evidence type="ECO:0000259" key="2">
    <source>
        <dbReference type="SMART" id="SM00849"/>
    </source>
</evidence>
<gene>
    <name evidence="3" type="ORF">C667_11061</name>
</gene>
<dbReference type="SMART" id="SM00849">
    <property type="entry name" value="Lactamase_B"/>
    <property type="match status" value="1"/>
</dbReference>
<dbReference type="CDD" id="cd07719">
    <property type="entry name" value="arylsulfatase_AtsA-like_MBL-fold"/>
    <property type="match status" value="1"/>
</dbReference>
<dbReference type="EMBL" id="AMXF01000069">
    <property type="protein sequence ID" value="ENO97007.1"/>
    <property type="molecule type" value="Genomic_DNA"/>
</dbReference>
<dbReference type="PANTHER" id="PTHR46018:SF2">
    <property type="entry name" value="ZINC PHOSPHODIESTERASE ELAC PROTEIN 1"/>
    <property type="match status" value="1"/>
</dbReference>
<comment type="caution">
    <text evidence="3">The sequence shown here is derived from an EMBL/GenBank/DDBJ whole genome shotgun (WGS) entry which is preliminary data.</text>
</comment>
<dbReference type="InterPro" id="IPR036866">
    <property type="entry name" value="RibonucZ/Hydroxyglut_hydro"/>
</dbReference>
<dbReference type="PANTHER" id="PTHR46018">
    <property type="entry name" value="ZINC PHOSPHODIESTERASE ELAC PROTEIN 1"/>
    <property type="match status" value="1"/>
</dbReference>
<evidence type="ECO:0000313" key="3">
    <source>
        <dbReference type="EMBL" id="ENO97007.1"/>
    </source>
</evidence>
<accession>N6ZR77</accession>
<feature type="domain" description="Metallo-beta-lactamase" evidence="2">
    <location>
        <begin position="18"/>
        <end position="220"/>
    </location>
</feature>